<accession>A0A562RTE8</accession>
<keyword evidence="3" id="KW-0969">Cilium</keyword>
<protein>
    <submittedName>
        <fullName evidence="3">Flagellar protein FlgJ</fullName>
    </submittedName>
</protein>
<feature type="region of interest" description="Disordered" evidence="1">
    <location>
        <begin position="83"/>
        <end position="107"/>
    </location>
</feature>
<dbReference type="InterPro" id="IPR019301">
    <property type="entry name" value="Flagellar_prot_FlgJ_N"/>
</dbReference>
<reference evidence="3 4" key="1">
    <citation type="submission" date="2019-07" db="EMBL/GenBank/DDBJ databases">
        <title>Genome sequencing of 100 strains of the haloalkaliphilic chemolithoautotrophic sulfur-oxidizing bacterium Thioalkalivibrio.</title>
        <authorList>
            <person name="Muyzer G."/>
        </authorList>
    </citation>
    <scope>NUCLEOTIDE SEQUENCE [LARGE SCALE GENOMIC DNA]</scope>
    <source>
        <strain evidence="3 4">ASO4-4</strain>
    </source>
</reference>
<organism evidence="3 4">
    <name type="scientific">Desulfobotulus alkaliphilus</name>
    <dbReference type="NCBI Taxonomy" id="622671"/>
    <lineage>
        <taxon>Bacteria</taxon>
        <taxon>Pseudomonadati</taxon>
        <taxon>Thermodesulfobacteriota</taxon>
        <taxon>Desulfobacteria</taxon>
        <taxon>Desulfobacterales</taxon>
        <taxon>Desulfobacteraceae</taxon>
        <taxon>Desulfobotulus</taxon>
    </lineage>
</organism>
<proteinExistence type="predicted"/>
<dbReference type="RefSeq" id="WP_222427577.1">
    <property type="nucleotide sequence ID" value="NZ_VLLC01000010.1"/>
</dbReference>
<dbReference type="AlphaFoldDB" id="A0A562RTE8"/>
<name>A0A562RTE8_9BACT</name>
<evidence type="ECO:0000313" key="3">
    <source>
        <dbReference type="EMBL" id="TWI72387.1"/>
    </source>
</evidence>
<evidence type="ECO:0000256" key="1">
    <source>
        <dbReference type="SAM" id="MobiDB-lite"/>
    </source>
</evidence>
<sequence>MRLNSDVQMPMVSESRLAGDAKAAARAAEDARLKEACAGFEAIMLQTMLKGMRQTLPGDGIFGQGQAEEIWQSRLDQELAERISKGGNSPGLRDFLYRQLSRSGGDD</sequence>
<keyword evidence="4" id="KW-1185">Reference proteome</keyword>
<comment type="caution">
    <text evidence="3">The sequence shown here is derived from an EMBL/GenBank/DDBJ whole genome shotgun (WGS) entry which is preliminary data.</text>
</comment>
<gene>
    <name evidence="3" type="ORF">LZ24_01529</name>
</gene>
<feature type="domain" description="Flagellar protein FlgJ N-terminal" evidence="2">
    <location>
        <begin position="50"/>
        <end position="99"/>
    </location>
</feature>
<dbReference type="Proteomes" id="UP000318307">
    <property type="component" value="Unassembled WGS sequence"/>
</dbReference>
<dbReference type="Pfam" id="PF10135">
    <property type="entry name" value="Rod-binding"/>
    <property type="match status" value="1"/>
</dbReference>
<evidence type="ECO:0000313" key="4">
    <source>
        <dbReference type="Proteomes" id="UP000318307"/>
    </source>
</evidence>
<keyword evidence="3" id="KW-0966">Cell projection</keyword>
<dbReference type="EMBL" id="VLLC01000010">
    <property type="protein sequence ID" value="TWI72387.1"/>
    <property type="molecule type" value="Genomic_DNA"/>
</dbReference>
<evidence type="ECO:0000259" key="2">
    <source>
        <dbReference type="Pfam" id="PF10135"/>
    </source>
</evidence>
<keyword evidence="3" id="KW-0282">Flagellum</keyword>